<organism evidence="7 8">
    <name type="scientific">Candidatus Pseudobacter hemicellulosilyticus</name>
    <dbReference type="NCBI Taxonomy" id="3121375"/>
    <lineage>
        <taxon>Bacteria</taxon>
        <taxon>Pseudomonadati</taxon>
        <taxon>Bacteroidota</taxon>
        <taxon>Chitinophagia</taxon>
        <taxon>Chitinophagales</taxon>
        <taxon>Chitinophagaceae</taxon>
        <taxon>Pseudobacter</taxon>
    </lineage>
</organism>
<dbReference type="Proteomes" id="UP001220610">
    <property type="component" value="Chromosome"/>
</dbReference>
<keyword evidence="5" id="KW-0482">Metalloprotease</keyword>
<dbReference type="InterPro" id="IPR037518">
    <property type="entry name" value="MPN"/>
</dbReference>
<dbReference type="InterPro" id="IPR025657">
    <property type="entry name" value="RadC_JAB"/>
</dbReference>
<dbReference type="PANTHER" id="PTHR30471:SF3">
    <property type="entry name" value="UPF0758 PROTEIN YEES-RELATED"/>
    <property type="match status" value="1"/>
</dbReference>
<sequence>METTNFSIDCSRVAEIEIKYVRQEISPVKIVNSRLAYQLFRQNWDQGNLDFIEELKVAYLTSGQRVLAIHSLYKGGIDAVHVDLRPIFAAALKLCATSIILAHNHPSANAKPSIQDVNLTNKIRQAGDLLNIPLNDHIIVTRDGYYSFLDEGLI</sequence>
<name>A0AAJ6BGG4_9BACT</name>
<dbReference type="AlphaFoldDB" id="A0AAJ6BGG4"/>
<keyword evidence="3" id="KW-0378">Hydrolase</keyword>
<dbReference type="Gene3D" id="3.40.140.10">
    <property type="entry name" value="Cytidine Deaminase, domain 2"/>
    <property type="match status" value="1"/>
</dbReference>
<dbReference type="PANTHER" id="PTHR30471">
    <property type="entry name" value="DNA REPAIR PROTEIN RADC"/>
    <property type="match status" value="1"/>
</dbReference>
<evidence type="ECO:0000256" key="2">
    <source>
        <dbReference type="ARBA" id="ARBA00022723"/>
    </source>
</evidence>
<evidence type="ECO:0000256" key="5">
    <source>
        <dbReference type="ARBA" id="ARBA00023049"/>
    </source>
</evidence>
<keyword evidence="4" id="KW-0862">Zinc</keyword>
<dbReference type="InterPro" id="IPR001405">
    <property type="entry name" value="UPF0758"/>
</dbReference>
<proteinExistence type="predicted"/>
<accession>A0AAJ6BGG4</accession>
<keyword evidence="1" id="KW-0645">Protease</keyword>
<evidence type="ECO:0000313" key="7">
    <source>
        <dbReference type="EMBL" id="WEK36168.1"/>
    </source>
</evidence>
<gene>
    <name evidence="7" type="ORF">P0Y53_01525</name>
</gene>
<reference evidence="7" key="1">
    <citation type="submission" date="2023-03" db="EMBL/GenBank/DDBJ databases">
        <title>Andean soil-derived lignocellulolytic bacterial consortium as a source of novel taxa and putative plastic-active enzymes.</title>
        <authorList>
            <person name="Diaz-Garcia L."/>
            <person name="Chuvochina M."/>
            <person name="Feuerriegel G."/>
            <person name="Bunk B."/>
            <person name="Sproer C."/>
            <person name="Streit W.R."/>
            <person name="Rodriguez L.M."/>
            <person name="Overmann J."/>
            <person name="Jimenez D.J."/>
        </authorList>
    </citation>
    <scope>NUCLEOTIDE SEQUENCE</scope>
    <source>
        <strain evidence="7">MAG 7</strain>
    </source>
</reference>
<dbReference type="Pfam" id="PF04002">
    <property type="entry name" value="RadC"/>
    <property type="match status" value="1"/>
</dbReference>
<protein>
    <submittedName>
        <fullName evidence="7">JAB domain-containing protein</fullName>
    </submittedName>
</protein>
<keyword evidence="2" id="KW-0479">Metal-binding</keyword>
<dbReference type="GO" id="GO:0008237">
    <property type="term" value="F:metallopeptidase activity"/>
    <property type="evidence" value="ECO:0007669"/>
    <property type="project" value="UniProtKB-KW"/>
</dbReference>
<dbReference type="EMBL" id="CP119311">
    <property type="protein sequence ID" value="WEK36168.1"/>
    <property type="molecule type" value="Genomic_DNA"/>
</dbReference>
<evidence type="ECO:0000256" key="3">
    <source>
        <dbReference type="ARBA" id="ARBA00022801"/>
    </source>
</evidence>
<dbReference type="CDD" id="cd08071">
    <property type="entry name" value="MPN_DUF2466"/>
    <property type="match status" value="1"/>
</dbReference>
<dbReference type="GO" id="GO:0046872">
    <property type="term" value="F:metal ion binding"/>
    <property type="evidence" value="ECO:0007669"/>
    <property type="project" value="UniProtKB-KW"/>
</dbReference>
<dbReference type="GO" id="GO:0006508">
    <property type="term" value="P:proteolysis"/>
    <property type="evidence" value="ECO:0007669"/>
    <property type="project" value="UniProtKB-KW"/>
</dbReference>
<evidence type="ECO:0000256" key="4">
    <source>
        <dbReference type="ARBA" id="ARBA00022833"/>
    </source>
</evidence>
<feature type="domain" description="MPN" evidence="6">
    <location>
        <begin position="29"/>
        <end position="154"/>
    </location>
</feature>
<evidence type="ECO:0000256" key="1">
    <source>
        <dbReference type="ARBA" id="ARBA00022670"/>
    </source>
</evidence>
<evidence type="ECO:0000313" key="8">
    <source>
        <dbReference type="Proteomes" id="UP001220610"/>
    </source>
</evidence>
<dbReference type="PROSITE" id="PS50249">
    <property type="entry name" value="MPN"/>
    <property type="match status" value="1"/>
</dbReference>
<evidence type="ECO:0000259" key="6">
    <source>
        <dbReference type="PROSITE" id="PS50249"/>
    </source>
</evidence>